<dbReference type="GO" id="GO:0016740">
    <property type="term" value="F:transferase activity"/>
    <property type="evidence" value="ECO:0007669"/>
    <property type="project" value="UniProtKB-KW"/>
</dbReference>
<reference evidence="2 3" key="1">
    <citation type="submission" date="2016-07" db="EMBL/GenBank/DDBJ databases">
        <title>Pervasive Adenine N6-methylation of Active Genes in Fungi.</title>
        <authorList>
            <consortium name="DOE Joint Genome Institute"/>
            <person name="Mondo S.J."/>
            <person name="Dannebaum R.O."/>
            <person name="Kuo R.C."/>
            <person name="Labutti K."/>
            <person name="Haridas S."/>
            <person name="Kuo A."/>
            <person name="Salamov A."/>
            <person name="Ahrendt S.R."/>
            <person name="Lipzen A."/>
            <person name="Sullivan W."/>
            <person name="Andreopoulos W.B."/>
            <person name="Clum A."/>
            <person name="Lindquist E."/>
            <person name="Daum C."/>
            <person name="Ramamoorthy G.K."/>
            <person name="Gryganskyi A."/>
            <person name="Culley D."/>
            <person name="Magnuson J.K."/>
            <person name="James T.Y."/>
            <person name="O'Malley M.A."/>
            <person name="Stajich J.E."/>
            <person name="Spatafora J.W."/>
            <person name="Visel A."/>
            <person name="Grigoriev I.V."/>
        </authorList>
    </citation>
    <scope>NUCLEOTIDE SEQUENCE [LARGE SCALE GENOMIC DNA]</scope>
    <source>
        <strain evidence="2 3">JEL800</strain>
    </source>
</reference>
<evidence type="ECO:0000313" key="2">
    <source>
        <dbReference type="EMBL" id="ORY53840.1"/>
    </source>
</evidence>
<dbReference type="STRING" id="329046.A0A1Y2D3K9"/>
<evidence type="ECO:0000259" key="1">
    <source>
        <dbReference type="PROSITE" id="PS50405"/>
    </source>
</evidence>
<proteinExistence type="predicted"/>
<dbReference type="PROSITE" id="PS50405">
    <property type="entry name" value="GST_CTER"/>
    <property type="match status" value="1"/>
</dbReference>
<protein>
    <submittedName>
        <fullName evidence="2">Glutathione S-transferase</fullName>
    </submittedName>
</protein>
<dbReference type="Proteomes" id="UP000193642">
    <property type="component" value="Unassembled WGS sequence"/>
</dbReference>
<dbReference type="PANTHER" id="PTHR44051:SF8">
    <property type="entry name" value="GLUTATHIONE S-TRANSFERASE GSTA"/>
    <property type="match status" value="1"/>
</dbReference>
<dbReference type="SUPFAM" id="SSF52833">
    <property type="entry name" value="Thioredoxin-like"/>
    <property type="match status" value="1"/>
</dbReference>
<dbReference type="PROSITE" id="PS51257">
    <property type="entry name" value="PROKAR_LIPOPROTEIN"/>
    <property type="match status" value="1"/>
</dbReference>
<dbReference type="EMBL" id="MCGO01000001">
    <property type="protein sequence ID" value="ORY53840.1"/>
    <property type="molecule type" value="Genomic_DNA"/>
</dbReference>
<keyword evidence="2" id="KW-0808">Transferase</keyword>
<sequence>MGNAPSKKSSSPKQSVATPAPKVEPATLYYTATSCGAANFISAHKAGILGTKLNAYQANIYTKKVASGPSVGADFLAINPKGNVPAIVLADGTLLNENAATLQWIVDNAVVPVGPKAGTTERYVLQSKLSYVSSEVHGTCGGLFNPNISDEVSTYLREKYALKLKFLNDVELADGRKYWVGNSFTVVDAYLYIVLSWSGYLKIDLTPYPVVKAWFDGIAALDHVKEAHAAITAATPSA</sequence>
<accession>A0A1Y2D3K9</accession>
<keyword evidence="3" id="KW-1185">Reference proteome</keyword>
<dbReference type="Gene3D" id="3.40.30.10">
    <property type="entry name" value="Glutaredoxin"/>
    <property type="match status" value="1"/>
</dbReference>
<dbReference type="SUPFAM" id="SSF47616">
    <property type="entry name" value="GST C-terminal domain-like"/>
    <property type="match status" value="1"/>
</dbReference>
<organism evidence="2 3">
    <name type="scientific">Rhizoclosmatium globosum</name>
    <dbReference type="NCBI Taxonomy" id="329046"/>
    <lineage>
        <taxon>Eukaryota</taxon>
        <taxon>Fungi</taxon>
        <taxon>Fungi incertae sedis</taxon>
        <taxon>Chytridiomycota</taxon>
        <taxon>Chytridiomycota incertae sedis</taxon>
        <taxon>Chytridiomycetes</taxon>
        <taxon>Chytridiales</taxon>
        <taxon>Chytriomycetaceae</taxon>
        <taxon>Rhizoclosmatium</taxon>
    </lineage>
</organism>
<dbReference type="CDD" id="cd03188">
    <property type="entry name" value="GST_C_Beta"/>
    <property type="match status" value="1"/>
</dbReference>
<dbReference type="InterPro" id="IPR036249">
    <property type="entry name" value="Thioredoxin-like_sf"/>
</dbReference>
<dbReference type="PANTHER" id="PTHR44051">
    <property type="entry name" value="GLUTATHIONE S-TRANSFERASE-RELATED"/>
    <property type="match status" value="1"/>
</dbReference>
<dbReference type="Pfam" id="PF00043">
    <property type="entry name" value="GST_C"/>
    <property type="match status" value="1"/>
</dbReference>
<feature type="domain" description="GST C-terminal" evidence="1">
    <location>
        <begin position="118"/>
        <end position="237"/>
    </location>
</feature>
<evidence type="ECO:0000313" key="3">
    <source>
        <dbReference type="Proteomes" id="UP000193642"/>
    </source>
</evidence>
<dbReference type="InterPro" id="IPR010987">
    <property type="entry name" value="Glutathione-S-Trfase_C-like"/>
</dbReference>
<dbReference type="InterPro" id="IPR004046">
    <property type="entry name" value="GST_C"/>
</dbReference>
<gene>
    <name evidence="2" type="ORF">BCR33DRAFT_711190</name>
</gene>
<dbReference type="InterPro" id="IPR036282">
    <property type="entry name" value="Glutathione-S-Trfase_C_sf"/>
</dbReference>
<dbReference type="OrthoDB" id="2135636at2759"/>
<dbReference type="AlphaFoldDB" id="A0A1Y2D3K9"/>
<dbReference type="Gene3D" id="1.20.1050.10">
    <property type="match status" value="1"/>
</dbReference>
<name>A0A1Y2D3K9_9FUNG</name>
<comment type="caution">
    <text evidence="2">The sequence shown here is derived from an EMBL/GenBank/DDBJ whole genome shotgun (WGS) entry which is preliminary data.</text>
</comment>